<sequence>MGFTFTLLMPKIRHSAWFLVAAGLCWLMLLLSTLSRGQPIPGLSADWPRWVLLVAQGSFAACVFLYMRVQPDALVGQNFIGLLRVLFRRGLTLSVALMVLIGVDRAAAAHALPLPGNIITAVVYTIALALFIIFLAQTLYAWRSLVSFRGGAKLRREWLVFELTLGLALLMQLLVWQMSPGLRLGIGIGLALFGVYLSGHQRWVAYLNNSQKWQAILLQLGILGFTLLFLFYLRNAQADPVLLAPATQLSFLVLSSFFASFYAIAGLLITLFNLPIAEVFEQRRAEILGLQHLSQIIQRGQSAPEIYQMLFNSAIQTIKANAAVLLPERQPGELAKSPLTPLRYQFAADDISLLAPLLAPLPGTLRAPELIDNNLERSKRLEALSTPYGSMAVLPLQSATHNYGSLLLLHKEPHAFDSEVLSILHTFTAQTVLSLENLQLAQESLSNQRTQDELRIAALVQERLIPKRLPTDDWFEISTYAQAAKEVGGDFYDFLHLPGQKLAVLIGDVSGKGVTAAFHTAQMKGIFHALMQANPLAKKERDRYPDPHRFMVQANEALTHCLERSSFITAAFYLIDYQAGGFSFARAGHCHTLYYHSIKEEVSYFRTEGLGLGIIRDAGYEKHVKNQFWDYNPGDVMVIYTDGIVEARDGEGNEYGEERLRQMLEACFYQSAEEINEHLRHDVQEFSSGQPLHDDQTLLVIKFKAAQPHT</sequence>
<dbReference type="Gene3D" id="3.30.450.40">
    <property type="match status" value="1"/>
</dbReference>
<feature type="transmembrane region" description="Helical" evidence="2">
    <location>
        <begin position="253"/>
        <end position="274"/>
    </location>
</feature>
<keyword evidence="2" id="KW-1133">Transmembrane helix</keyword>
<accession>A0A558BZ05</accession>
<evidence type="ECO:0000259" key="3">
    <source>
        <dbReference type="SMART" id="SM00331"/>
    </source>
</evidence>
<dbReference type="InterPro" id="IPR029016">
    <property type="entry name" value="GAF-like_dom_sf"/>
</dbReference>
<feature type="transmembrane region" description="Helical" evidence="2">
    <location>
        <begin position="118"/>
        <end position="137"/>
    </location>
</feature>
<dbReference type="InterPro" id="IPR036457">
    <property type="entry name" value="PPM-type-like_dom_sf"/>
</dbReference>
<reference evidence="4 5" key="1">
    <citation type="submission" date="2019-07" db="EMBL/GenBank/DDBJ databases">
        <title>Hymenobacter sp. straun FUR1 Genome sequencing and assembly.</title>
        <authorList>
            <person name="Chhetri G."/>
        </authorList>
    </citation>
    <scope>NUCLEOTIDE SEQUENCE [LARGE SCALE GENOMIC DNA]</scope>
    <source>
        <strain evidence="4 5">Fur1</strain>
    </source>
</reference>
<dbReference type="SUPFAM" id="SSF55781">
    <property type="entry name" value="GAF domain-like"/>
    <property type="match status" value="1"/>
</dbReference>
<keyword evidence="1" id="KW-0378">Hydrolase</keyword>
<evidence type="ECO:0000256" key="1">
    <source>
        <dbReference type="ARBA" id="ARBA00022801"/>
    </source>
</evidence>
<evidence type="ECO:0000256" key="2">
    <source>
        <dbReference type="SAM" id="Phobius"/>
    </source>
</evidence>
<dbReference type="SUPFAM" id="SSF81606">
    <property type="entry name" value="PP2C-like"/>
    <property type="match status" value="1"/>
</dbReference>
<dbReference type="Proteomes" id="UP000317624">
    <property type="component" value="Unassembled WGS sequence"/>
</dbReference>
<feature type="transmembrane region" description="Helical" evidence="2">
    <location>
        <begin position="158"/>
        <end position="178"/>
    </location>
</feature>
<feature type="transmembrane region" description="Helical" evidence="2">
    <location>
        <begin position="215"/>
        <end position="233"/>
    </location>
</feature>
<dbReference type="SMART" id="SM00331">
    <property type="entry name" value="PP2C_SIG"/>
    <property type="match status" value="1"/>
</dbReference>
<protein>
    <submittedName>
        <fullName evidence="4">PP2C family protein-serine/threonine phosphatase</fullName>
    </submittedName>
</protein>
<dbReference type="Gene3D" id="3.60.40.10">
    <property type="entry name" value="PPM-type phosphatase domain"/>
    <property type="match status" value="1"/>
</dbReference>
<organism evidence="4 5">
    <name type="scientific">Hymenobacter setariae</name>
    <dbReference type="NCBI Taxonomy" id="2594794"/>
    <lineage>
        <taxon>Bacteria</taxon>
        <taxon>Pseudomonadati</taxon>
        <taxon>Bacteroidota</taxon>
        <taxon>Cytophagia</taxon>
        <taxon>Cytophagales</taxon>
        <taxon>Hymenobacteraceae</taxon>
        <taxon>Hymenobacter</taxon>
    </lineage>
</organism>
<dbReference type="InterPro" id="IPR001932">
    <property type="entry name" value="PPM-type_phosphatase-like_dom"/>
</dbReference>
<keyword evidence="2" id="KW-0472">Membrane</keyword>
<dbReference type="AlphaFoldDB" id="A0A558BZ05"/>
<feature type="transmembrane region" description="Helical" evidence="2">
    <location>
        <begin position="47"/>
        <end position="69"/>
    </location>
</feature>
<dbReference type="InterPro" id="IPR052016">
    <property type="entry name" value="Bact_Sigma-Reg"/>
</dbReference>
<gene>
    <name evidence="4" type="ORF">FNT36_09990</name>
</gene>
<dbReference type="OrthoDB" id="23692at2"/>
<comment type="caution">
    <text evidence="4">The sequence shown here is derived from an EMBL/GenBank/DDBJ whole genome shotgun (WGS) entry which is preliminary data.</text>
</comment>
<name>A0A558BZ05_9BACT</name>
<dbReference type="GO" id="GO:0016791">
    <property type="term" value="F:phosphatase activity"/>
    <property type="evidence" value="ECO:0007669"/>
    <property type="project" value="TreeGrafter"/>
</dbReference>
<dbReference type="Pfam" id="PF07228">
    <property type="entry name" value="SpoIIE"/>
    <property type="match status" value="1"/>
</dbReference>
<keyword evidence="5" id="KW-1185">Reference proteome</keyword>
<proteinExistence type="predicted"/>
<dbReference type="PANTHER" id="PTHR43156">
    <property type="entry name" value="STAGE II SPORULATION PROTEIN E-RELATED"/>
    <property type="match status" value="1"/>
</dbReference>
<evidence type="ECO:0000313" key="5">
    <source>
        <dbReference type="Proteomes" id="UP000317624"/>
    </source>
</evidence>
<dbReference type="PANTHER" id="PTHR43156:SF2">
    <property type="entry name" value="STAGE II SPORULATION PROTEIN E"/>
    <property type="match status" value="1"/>
</dbReference>
<feature type="transmembrane region" description="Helical" evidence="2">
    <location>
        <begin position="90"/>
        <end position="112"/>
    </location>
</feature>
<feature type="transmembrane region" description="Helical" evidence="2">
    <location>
        <begin position="184"/>
        <end position="203"/>
    </location>
</feature>
<dbReference type="EMBL" id="VMRJ01000002">
    <property type="protein sequence ID" value="TVT41746.1"/>
    <property type="molecule type" value="Genomic_DNA"/>
</dbReference>
<evidence type="ECO:0000313" key="4">
    <source>
        <dbReference type="EMBL" id="TVT41746.1"/>
    </source>
</evidence>
<keyword evidence="2" id="KW-0812">Transmembrane</keyword>
<feature type="domain" description="PPM-type phosphatase" evidence="3">
    <location>
        <begin position="472"/>
        <end position="703"/>
    </location>
</feature>